<feature type="coiled-coil region" evidence="1">
    <location>
        <begin position="85"/>
        <end position="112"/>
    </location>
</feature>
<dbReference type="RefSeq" id="WP_344926034.1">
    <property type="nucleotide sequence ID" value="NZ_BAABCW010000004.1"/>
</dbReference>
<keyword evidence="2" id="KW-0472">Membrane</keyword>
<sequence>MPDIKNEDLLSLHEQIEKAESEQIKLENILNEKSYYLKKNRASKFFFKILSSFLLLSTLILLGYILFNTQNSSLKEQYNFERQKSKLFRSEIDTLKIQLNDLQKNKINLKEIKDLYLYRSLIKKDTVYSVQIQSFSKDNISLISEKFTNTRIYSDSSYYKLSLGIFETLPEAQEFRKIIIRSGVIDKNIFVVSYKDGNRIKIEDPF</sequence>
<protein>
    <recommendedName>
        <fullName evidence="5">SPOR domain-containing protein</fullName>
    </recommendedName>
</protein>
<proteinExistence type="predicted"/>
<name>A0ABP7XFX7_9FLAO</name>
<evidence type="ECO:0008006" key="5">
    <source>
        <dbReference type="Google" id="ProtNLM"/>
    </source>
</evidence>
<keyword evidence="2" id="KW-1133">Transmembrane helix</keyword>
<reference evidence="4" key="1">
    <citation type="journal article" date="2019" name="Int. J. Syst. Evol. Microbiol.">
        <title>The Global Catalogue of Microorganisms (GCM) 10K type strain sequencing project: providing services to taxonomists for standard genome sequencing and annotation.</title>
        <authorList>
            <consortium name="The Broad Institute Genomics Platform"/>
            <consortium name="The Broad Institute Genome Sequencing Center for Infectious Disease"/>
            <person name="Wu L."/>
            <person name="Ma J."/>
        </authorList>
    </citation>
    <scope>NUCLEOTIDE SEQUENCE [LARGE SCALE GENOMIC DNA]</scope>
    <source>
        <strain evidence="4">JCM 17106</strain>
    </source>
</reference>
<evidence type="ECO:0000256" key="2">
    <source>
        <dbReference type="SAM" id="Phobius"/>
    </source>
</evidence>
<dbReference type="EMBL" id="BAABCW010000004">
    <property type="protein sequence ID" value="GAA4114777.1"/>
    <property type="molecule type" value="Genomic_DNA"/>
</dbReference>
<evidence type="ECO:0000313" key="3">
    <source>
        <dbReference type="EMBL" id="GAA4114777.1"/>
    </source>
</evidence>
<dbReference type="Proteomes" id="UP001500459">
    <property type="component" value="Unassembled WGS sequence"/>
</dbReference>
<organism evidence="3 4">
    <name type="scientific">Aquimarina addita</name>
    <dbReference type="NCBI Taxonomy" id="870485"/>
    <lineage>
        <taxon>Bacteria</taxon>
        <taxon>Pseudomonadati</taxon>
        <taxon>Bacteroidota</taxon>
        <taxon>Flavobacteriia</taxon>
        <taxon>Flavobacteriales</taxon>
        <taxon>Flavobacteriaceae</taxon>
        <taxon>Aquimarina</taxon>
    </lineage>
</organism>
<keyword evidence="2" id="KW-0812">Transmembrane</keyword>
<keyword evidence="4" id="KW-1185">Reference proteome</keyword>
<feature type="transmembrane region" description="Helical" evidence="2">
    <location>
        <begin position="45"/>
        <end position="67"/>
    </location>
</feature>
<comment type="caution">
    <text evidence="3">The sequence shown here is derived from an EMBL/GenBank/DDBJ whole genome shotgun (WGS) entry which is preliminary data.</text>
</comment>
<evidence type="ECO:0000256" key="1">
    <source>
        <dbReference type="SAM" id="Coils"/>
    </source>
</evidence>
<accession>A0ABP7XFX7</accession>
<keyword evidence="1" id="KW-0175">Coiled coil</keyword>
<gene>
    <name evidence="3" type="ORF">GCM10022393_14520</name>
</gene>
<evidence type="ECO:0000313" key="4">
    <source>
        <dbReference type="Proteomes" id="UP001500459"/>
    </source>
</evidence>